<dbReference type="Pfam" id="PF11168">
    <property type="entry name" value="DUF2955"/>
    <property type="match status" value="1"/>
</dbReference>
<dbReference type="GO" id="GO:0016020">
    <property type="term" value="C:membrane"/>
    <property type="evidence" value="ECO:0007669"/>
    <property type="project" value="UniProtKB-SubCell"/>
</dbReference>
<keyword evidence="8" id="KW-1185">Reference proteome</keyword>
<evidence type="ECO:0000256" key="1">
    <source>
        <dbReference type="ARBA" id="ARBA00004141"/>
    </source>
</evidence>
<reference evidence="7" key="2">
    <citation type="submission" date="2020-08" db="EMBL/GenBank/DDBJ databases">
        <authorList>
            <person name="Lai Q."/>
        </authorList>
    </citation>
    <scope>NUCLEOTIDE SEQUENCE</scope>
    <source>
        <strain evidence="7">S27-2</strain>
    </source>
</reference>
<reference evidence="7" key="1">
    <citation type="journal article" date="2018" name="Int. J. Syst. Evol. Microbiol.">
        <title>Neptunicella marina gen. nov., sp. nov., isolated from surface seawater.</title>
        <authorList>
            <person name="Liu X."/>
            <person name="Lai Q."/>
            <person name="Du Y."/>
            <person name="Zhang X."/>
            <person name="Liu Z."/>
            <person name="Sun F."/>
            <person name="Shao Z."/>
        </authorList>
    </citation>
    <scope>NUCLEOTIDE SEQUENCE</scope>
    <source>
        <strain evidence="7">S27-2</strain>
    </source>
</reference>
<feature type="transmembrane region" description="Helical" evidence="5">
    <location>
        <begin position="235"/>
        <end position="253"/>
    </location>
</feature>
<feature type="domain" description="Integral membrane bound transporter" evidence="6">
    <location>
        <begin position="197"/>
        <end position="329"/>
    </location>
</feature>
<feature type="transmembrane region" description="Helical" evidence="5">
    <location>
        <begin position="89"/>
        <end position="108"/>
    </location>
</feature>
<dbReference type="PIRSF" id="PIRSF029594">
    <property type="entry name" value="UCP029594"/>
    <property type="match status" value="1"/>
</dbReference>
<feature type="transmembrane region" description="Helical" evidence="5">
    <location>
        <begin position="260"/>
        <end position="279"/>
    </location>
</feature>
<evidence type="ECO:0000313" key="7">
    <source>
        <dbReference type="EMBL" id="MBC3765167.1"/>
    </source>
</evidence>
<feature type="transmembrane region" description="Helical" evidence="5">
    <location>
        <begin position="145"/>
        <end position="163"/>
    </location>
</feature>
<name>A0A8J6ISS2_9ALTE</name>
<dbReference type="InterPro" id="IPR016926">
    <property type="entry name" value="UCP029594"/>
</dbReference>
<protein>
    <submittedName>
        <fullName evidence="7">DUF2955 domain-containing protein</fullName>
    </submittedName>
</protein>
<dbReference type="InterPro" id="IPR049453">
    <property type="entry name" value="Memb_transporter_dom"/>
</dbReference>
<keyword evidence="3 5" id="KW-1133">Transmembrane helix</keyword>
<keyword evidence="2 5" id="KW-0812">Transmembrane</keyword>
<evidence type="ECO:0000259" key="6">
    <source>
        <dbReference type="Pfam" id="PF13515"/>
    </source>
</evidence>
<feature type="transmembrane region" description="Helical" evidence="5">
    <location>
        <begin position="285"/>
        <end position="302"/>
    </location>
</feature>
<feature type="transmembrane region" description="Helical" evidence="5">
    <location>
        <begin position="114"/>
        <end position="133"/>
    </location>
</feature>
<dbReference type="AlphaFoldDB" id="A0A8J6ISS2"/>
<feature type="transmembrane region" description="Helical" evidence="5">
    <location>
        <begin position="314"/>
        <end position="334"/>
    </location>
</feature>
<evidence type="ECO:0000256" key="3">
    <source>
        <dbReference type="ARBA" id="ARBA00022989"/>
    </source>
</evidence>
<evidence type="ECO:0000256" key="5">
    <source>
        <dbReference type="SAM" id="Phobius"/>
    </source>
</evidence>
<dbReference type="Pfam" id="PF13515">
    <property type="entry name" value="FUSC_2"/>
    <property type="match status" value="1"/>
</dbReference>
<comment type="subcellular location">
    <subcellularLocation>
        <location evidence="1">Membrane</location>
        <topology evidence="1">Multi-pass membrane protein</topology>
    </subcellularLocation>
</comment>
<keyword evidence="4 5" id="KW-0472">Membrane</keyword>
<dbReference type="EMBL" id="JACNEP010000003">
    <property type="protein sequence ID" value="MBC3765167.1"/>
    <property type="molecule type" value="Genomic_DNA"/>
</dbReference>
<gene>
    <name evidence="7" type="ORF">H8B19_04725</name>
</gene>
<proteinExistence type="predicted"/>
<comment type="caution">
    <text evidence="7">The sequence shown here is derived from an EMBL/GenBank/DDBJ whole genome shotgun (WGS) entry which is preliminary data.</text>
</comment>
<dbReference type="RefSeq" id="WP_186505645.1">
    <property type="nucleotide sequence ID" value="NZ_JACNEP010000003.1"/>
</dbReference>
<dbReference type="InterPro" id="IPR022604">
    <property type="entry name" value="DUF2955"/>
</dbReference>
<accession>A0A8J6ISS2</accession>
<organism evidence="7 8">
    <name type="scientific">Neptunicella marina</name>
    <dbReference type="NCBI Taxonomy" id="2125989"/>
    <lineage>
        <taxon>Bacteria</taxon>
        <taxon>Pseudomonadati</taxon>
        <taxon>Pseudomonadota</taxon>
        <taxon>Gammaproteobacteria</taxon>
        <taxon>Alteromonadales</taxon>
        <taxon>Alteromonadaceae</taxon>
        <taxon>Neptunicella</taxon>
    </lineage>
</organism>
<evidence type="ECO:0000256" key="2">
    <source>
        <dbReference type="ARBA" id="ARBA00022692"/>
    </source>
</evidence>
<dbReference type="Proteomes" id="UP000601768">
    <property type="component" value="Unassembled WGS sequence"/>
</dbReference>
<evidence type="ECO:0000313" key="8">
    <source>
        <dbReference type="Proteomes" id="UP000601768"/>
    </source>
</evidence>
<evidence type="ECO:0000256" key="4">
    <source>
        <dbReference type="ARBA" id="ARBA00023136"/>
    </source>
</evidence>
<sequence length="349" mass="38483">MSTNQEVSNSRDLSPSEQRRLLRIALGSCSGFVLCKLMNWPYGVFFTVYPMLLLGMLPVFNRLIACQFLFGCVVNIVELYLLQRFFLPFPLLMSMATFVVFAVHFYFMAKGKHYLMWACGLISLSTMLHFGSYPDTSIADMATSTMLASIIAVISAAVLYWLIPEHSAPAAAPPPPTASFEQIRHRTLLGATLATLSFVVFQVMDLRDSLSAQVATILVLFPLTFSGSLQSAINRAKGVTLGCALGIVVQIMMYDLINHFTLVVLAFFMTVLLAARLHLVERAGSGMGFGALTTIGILFGQYMQPHGDILYSSLYRLSSVVFALAILIVCAYAVHRLLNQFASTRDCAY</sequence>
<feature type="transmembrane region" description="Helical" evidence="5">
    <location>
        <begin position="210"/>
        <end position="229"/>
    </location>
</feature>
<feature type="transmembrane region" description="Helical" evidence="5">
    <location>
        <begin position="183"/>
        <end position="203"/>
    </location>
</feature>